<accession>A0AA49GKH6</accession>
<feature type="domain" description="Gfo/Idh/MocA-like oxidoreductase N-terminal" evidence="2">
    <location>
        <begin position="53"/>
        <end position="171"/>
    </location>
</feature>
<dbReference type="PANTHER" id="PTHR43818">
    <property type="entry name" value="BCDNA.GH03377"/>
    <property type="match status" value="1"/>
</dbReference>
<dbReference type="SUPFAM" id="SSF51735">
    <property type="entry name" value="NAD(P)-binding Rossmann-fold domains"/>
    <property type="match status" value="1"/>
</dbReference>
<dbReference type="InterPro" id="IPR006311">
    <property type="entry name" value="TAT_signal"/>
</dbReference>
<evidence type="ECO:0000313" key="3">
    <source>
        <dbReference type="EMBL" id="WKN35043.1"/>
    </source>
</evidence>
<evidence type="ECO:0000259" key="2">
    <source>
        <dbReference type="Pfam" id="PF01408"/>
    </source>
</evidence>
<keyword evidence="1" id="KW-0560">Oxidoreductase</keyword>
<dbReference type="Pfam" id="PF01408">
    <property type="entry name" value="GFO_IDH_MocA"/>
    <property type="match status" value="1"/>
</dbReference>
<dbReference type="SUPFAM" id="SSF55347">
    <property type="entry name" value="Glyceraldehyde-3-phosphate dehydrogenase-like, C-terminal domain"/>
    <property type="match status" value="1"/>
</dbReference>
<dbReference type="Gene3D" id="3.40.50.720">
    <property type="entry name" value="NAD(P)-binding Rossmann-like Domain"/>
    <property type="match status" value="1"/>
</dbReference>
<dbReference type="InterPro" id="IPR000683">
    <property type="entry name" value="Gfo/Idh/MocA-like_OxRdtase_N"/>
</dbReference>
<proteinExistence type="predicted"/>
<dbReference type="GO" id="GO:0000166">
    <property type="term" value="F:nucleotide binding"/>
    <property type="evidence" value="ECO:0007669"/>
    <property type="project" value="InterPro"/>
</dbReference>
<evidence type="ECO:0000256" key="1">
    <source>
        <dbReference type="ARBA" id="ARBA00023002"/>
    </source>
</evidence>
<organism evidence="3">
    <name type="scientific">Roseihalotalea indica</name>
    <dbReference type="NCBI Taxonomy" id="2867963"/>
    <lineage>
        <taxon>Bacteria</taxon>
        <taxon>Pseudomonadati</taxon>
        <taxon>Bacteroidota</taxon>
        <taxon>Cytophagia</taxon>
        <taxon>Cytophagales</taxon>
        <taxon>Catalimonadaceae</taxon>
        <taxon>Roseihalotalea</taxon>
    </lineage>
</organism>
<gene>
    <name evidence="3" type="ORF">K4G66_21940</name>
</gene>
<dbReference type="GO" id="GO:0016491">
    <property type="term" value="F:oxidoreductase activity"/>
    <property type="evidence" value="ECO:0007669"/>
    <property type="project" value="UniProtKB-KW"/>
</dbReference>
<name>A0AA49GKH6_9BACT</name>
<dbReference type="PROSITE" id="PS51318">
    <property type="entry name" value="TAT"/>
    <property type="match status" value="1"/>
</dbReference>
<reference evidence="3" key="2">
    <citation type="journal article" date="2024" name="Antonie Van Leeuwenhoek">
        <title>Roseihalotalea indica gen. nov., sp. nov., a halophilic Bacteroidetes from mesopelagic Southwest Indian Ocean with higher carbohydrate metabolic potential.</title>
        <authorList>
            <person name="Chen B."/>
            <person name="Zhang M."/>
            <person name="Lin D."/>
            <person name="Ye J."/>
            <person name="Tang K."/>
        </authorList>
    </citation>
    <scope>NUCLEOTIDE SEQUENCE</scope>
    <source>
        <strain evidence="3">TK19036</strain>
    </source>
</reference>
<dbReference type="AlphaFoldDB" id="A0AA49GKH6"/>
<reference evidence="3" key="1">
    <citation type="journal article" date="2023" name="Comput. Struct. Biotechnol. J.">
        <title>Discovery of a novel marine Bacteroidetes with a rich repertoire of carbohydrate-active enzymes.</title>
        <authorList>
            <person name="Chen B."/>
            <person name="Liu G."/>
            <person name="Chen Q."/>
            <person name="Wang H."/>
            <person name="Liu L."/>
            <person name="Tang K."/>
        </authorList>
    </citation>
    <scope>NUCLEOTIDE SEQUENCE</scope>
    <source>
        <strain evidence="3">TK19036</strain>
    </source>
</reference>
<dbReference type="InterPro" id="IPR050463">
    <property type="entry name" value="Gfo/Idh/MocA_oxidrdct_glycsds"/>
</dbReference>
<dbReference type="InterPro" id="IPR036291">
    <property type="entry name" value="NAD(P)-bd_dom_sf"/>
</dbReference>
<sequence>MSHYKNNPTRRKFIKQLGGSAALMTGATSTFAGSRPFHILKRRQKISANDRITIASIGMGIMGFGDTDTALQQEGIELIGVADCYQGHLKYAQEKYGKDIKVTMNYQELLNDESIDAVIIATPDHWHDRIAVEAMQKGKAVYCEKPMVQHIDEGHKVIKAQKQTKVPFQVGSQYASSIAFLKAKELYEQGMIGELNFAEVYYDRFSALGAWQYSIPPDASPETCDWKMFQGDASDIPFDATRFFRWRNYRDYGTGIPGDLFVHLFTMLHLITGSQGPNRIYTTGGLRYWEDGRDVADVMVGLYDYPKTETHPAFNLSLRVNFVDGSGGGQQTRLVGTEGEMVLDPSQVIIRRKKLSKAPGYGGWDTYNTFPKEMKEQFEKQYQQEYSNIHPEIQEPKEMAYQTPEGYDMRADHFADWFNVIRNGGETVEGAEFGLRAAGPALASNISHYENRLVGWDPETMQLTDSSKAVGQSK</sequence>
<dbReference type="EMBL" id="CP120682">
    <property type="protein sequence ID" value="WKN35043.1"/>
    <property type="molecule type" value="Genomic_DNA"/>
</dbReference>
<dbReference type="Gene3D" id="3.30.360.10">
    <property type="entry name" value="Dihydrodipicolinate Reductase, domain 2"/>
    <property type="match status" value="1"/>
</dbReference>
<dbReference type="PANTHER" id="PTHR43818:SF11">
    <property type="entry name" value="BCDNA.GH03377"/>
    <property type="match status" value="1"/>
</dbReference>
<protein>
    <submittedName>
        <fullName evidence="3">Gfo/Idh/MocA family oxidoreductase</fullName>
    </submittedName>
</protein>